<feature type="transmembrane region" description="Helical" evidence="5">
    <location>
        <begin position="411"/>
        <end position="429"/>
    </location>
</feature>
<organism evidence="7 8">
    <name type="scientific">Thraustotheca clavata</name>
    <dbReference type="NCBI Taxonomy" id="74557"/>
    <lineage>
        <taxon>Eukaryota</taxon>
        <taxon>Sar</taxon>
        <taxon>Stramenopiles</taxon>
        <taxon>Oomycota</taxon>
        <taxon>Saprolegniomycetes</taxon>
        <taxon>Saprolegniales</taxon>
        <taxon>Achlyaceae</taxon>
        <taxon>Thraustotheca</taxon>
    </lineage>
</organism>
<reference evidence="7 8" key="1">
    <citation type="journal article" date="2014" name="Genome Biol. Evol.">
        <title>The secreted proteins of Achlya hypogyna and Thraustotheca clavata identify the ancestral oomycete secretome and reveal gene acquisitions by horizontal gene transfer.</title>
        <authorList>
            <person name="Misner I."/>
            <person name="Blouin N."/>
            <person name="Leonard G."/>
            <person name="Richards T.A."/>
            <person name="Lane C.E."/>
        </authorList>
    </citation>
    <scope>NUCLEOTIDE SEQUENCE [LARGE SCALE GENOMIC DNA]</scope>
    <source>
        <strain evidence="7 8">ATCC 34112</strain>
    </source>
</reference>
<dbReference type="AlphaFoldDB" id="A0A1V9ZNE9"/>
<keyword evidence="2 5" id="KW-0812">Transmembrane</keyword>
<dbReference type="GO" id="GO:0005506">
    <property type="term" value="F:iron ion binding"/>
    <property type="evidence" value="ECO:0007669"/>
    <property type="project" value="InterPro"/>
</dbReference>
<keyword evidence="3 5" id="KW-1133">Transmembrane helix</keyword>
<comment type="subcellular location">
    <subcellularLocation>
        <location evidence="1">Membrane</location>
    </subcellularLocation>
</comment>
<evidence type="ECO:0000256" key="5">
    <source>
        <dbReference type="SAM" id="Phobius"/>
    </source>
</evidence>
<dbReference type="InterPro" id="IPR006694">
    <property type="entry name" value="Fatty_acid_hydroxylase"/>
</dbReference>
<dbReference type="GO" id="GO:0016020">
    <property type="term" value="C:membrane"/>
    <property type="evidence" value="ECO:0007669"/>
    <property type="project" value="UniProtKB-SubCell"/>
</dbReference>
<proteinExistence type="predicted"/>
<dbReference type="Proteomes" id="UP000243217">
    <property type="component" value="Unassembled WGS sequence"/>
</dbReference>
<feature type="transmembrane region" description="Helical" evidence="5">
    <location>
        <begin position="33"/>
        <end position="54"/>
    </location>
</feature>
<evidence type="ECO:0000313" key="7">
    <source>
        <dbReference type="EMBL" id="OQR99512.1"/>
    </source>
</evidence>
<evidence type="ECO:0000256" key="2">
    <source>
        <dbReference type="ARBA" id="ARBA00022692"/>
    </source>
</evidence>
<dbReference type="GO" id="GO:0008610">
    <property type="term" value="P:lipid biosynthetic process"/>
    <property type="evidence" value="ECO:0007669"/>
    <property type="project" value="InterPro"/>
</dbReference>
<name>A0A1V9ZNE9_9STRA</name>
<feature type="transmembrane region" description="Helical" evidence="5">
    <location>
        <begin position="121"/>
        <end position="140"/>
    </location>
</feature>
<dbReference type="STRING" id="74557.A0A1V9ZNE9"/>
<keyword evidence="8" id="KW-1185">Reference proteome</keyword>
<dbReference type="EMBL" id="JNBS01001799">
    <property type="protein sequence ID" value="OQR99512.1"/>
    <property type="molecule type" value="Genomic_DNA"/>
</dbReference>
<keyword evidence="4 5" id="KW-0472">Membrane</keyword>
<feature type="transmembrane region" description="Helical" evidence="5">
    <location>
        <begin position="75"/>
        <end position="101"/>
    </location>
</feature>
<feature type="domain" description="Fatty acid hydroxylase" evidence="6">
    <location>
        <begin position="416"/>
        <end position="547"/>
    </location>
</feature>
<evidence type="ECO:0000256" key="4">
    <source>
        <dbReference type="ARBA" id="ARBA00023136"/>
    </source>
</evidence>
<dbReference type="Pfam" id="PF04116">
    <property type="entry name" value="FA_hydroxylase"/>
    <property type="match status" value="2"/>
</dbReference>
<evidence type="ECO:0000256" key="1">
    <source>
        <dbReference type="ARBA" id="ARBA00004370"/>
    </source>
</evidence>
<accession>A0A1V9ZNE9</accession>
<dbReference type="OrthoDB" id="1658724at2759"/>
<evidence type="ECO:0000259" key="6">
    <source>
        <dbReference type="Pfam" id="PF04116"/>
    </source>
</evidence>
<sequence>MNPITYFVQSYDTLEAFEHYWVVLNENFSEFTIYYWCTLALSTLCLFGGSLFCAMLDSIPTLRKYKLQPTKPPNVAMYLCCLKLAVFNHLLVHMGLLAISIPLFQYLEISVIAPLPKPSTIIWQFIVCMICEDFCTYWTHRFLHWKKIYKYIHKLHHEYQAPFGMTSIYTHPIEEFIIVSGMMAGPYLVCRHILSIWIWTSYRTFETLEAHSGYDFPFAPGHFIPILSGPARHDYHHDKFDGNYGSMFPFWDWICGTDYRNPIGLSILCLRYCVRMLERSSTFCHLSFSFMDIIASTIQKYDTLEALEPYWAVLNAHCSEYTIYFWCTCAVSTLNLFGGSLVCAILDCIPALRKYKIQPTKPPTVGMYLRCLKLAILNHLLVHMGLLVTNIPLFQYLDISVTLPLPKPSSVFMQLILCMICEDFMFYWVHRFLHWKKIYKYIHKVHHEYQAPFGLTSIYTHPFEETLVMAAMISGPLLFCRHILSFWVWMSYRILETIDAHSGYDFPISLHRVIPIISGAVRHDYHHEKFDCNFGSMFSFWDWFCGTDAVFRKIQWEKAVKGEESSLDIFDYFTMPKIKSV</sequence>
<evidence type="ECO:0000256" key="3">
    <source>
        <dbReference type="ARBA" id="ARBA00022989"/>
    </source>
</evidence>
<dbReference type="PANTHER" id="PTHR11863">
    <property type="entry name" value="STEROL DESATURASE"/>
    <property type="match status" value="1"/>
</dbReference>
<protein>
    <recommendedName>
        <fullName evidence="6">Fatty acid hydroxylase domain-containing protein</fullName>
    </recommendedName>
</protein>
<gene>
    <name evidence="7" type="ORF">THRCLA_06493</name>
</gene>
<dbReference type="GO" id="GO:0016491">
    <property type="term" value="F:oxidoreductase activity"/>
    <property type="evidence" value="ECO:0007669"/>
    <property type="project" value="InterPro"/>
</dbReference>
<feature type="transmembrane region" description="Helical" evidence="5">
    <location>
        <begin position="367"/>
        <end position="391"/>
    </location>
</feature>
<comment type="caution">
    <text evidence="7">The sequence shown here is derived from an EMBL/GenBank/DDBJ whole genome shotgun (WGS) entry which is preliminary data.</text>
</comment>
<dbReference type="InterPro" id="IPR050307">
    <property type="entry name" value="Sterol_Desaturase_Related"/>
</dbReference>
<feature type="domain" description="Fatty acid hydroxylase" evidence="6">
    <location>
        <begin position="125"/>
        <end position="257"/>
    </location>
</feature>
<evidence type="ECO:0000313" key="8">
    <source>
        <dbReference type="Proteomes" id="UP000243217"/>
    </source>
</evidence>